<dbReference type="Gene3D" id="3.40.50.620">
    <property type="entry name" value="HUPs"/>
    <property type="match status" value="1"/>
</dbReference>
<keyword evidence="4" id="KW-1185">Reference proteome</keyword>
<dbReference type="PANTHER" id="PTHR37512:SF1">
    <property type="entry name" value="NADR_TTD14 AAA DOMAIN-CONTAINING PROTEIN"/>
    <property type="match status" value="1"/>
</dbReference>
<dbReference type="InterPro" id="IPR004821">
    <property type="entry name" value="Cyt_trans-like"/>
</dbReference>
<dbReference type="Pfam" id="PF13521">
    <property type="entry name" value="AAA_28"/>
    <property type="match status" value="1"/>
</dbReference>
<evidence type="ECO:0000313" key="3">
    <source>
        <dbReference type="EMBL" id="AXE19653.1"/>
    </source>
</evidence>
<dbReference type="SUPFAM" id="SSF52374">
    <property type="entry name" value="Nucleotidylyl transferase"/>
    <property type="match status" value="1"/>
</dbReference>
<dbReference type="Gene3D" id="3.40.50.300">
    <property type="entry name" value="P-loop containing nucleotide triphosphate hydrolases"/>
    <property type="match status" value="1"/>
</dbReference>
<dbReference type="RefSeq" id="WP_114068421.1">
    <property type="nucleotide sequence ID" value="NZ_CP030850.1"/>
</dbReference>
<dbReference type="PANTHER" id="PTHR37512">
    <property type="entry name" value="TRIFUNCTIONAL NAD BIOSYNTHESIS/REGULATOR PROTEIN NADR"/>
    <property type="match status" value="1"/>
</dbReference>
<dbReference type="Proteomes" id="UP000251993">
    <property type="component" value="Chromosome"/>
</dbReference>
<dbReference type="EMBL" id="CP030850">
    <property type="protein sequence ID" value="AXE19653.1"/>
    <property type="molecule type" value="Genomic_DNA"/>
</dbReference>
<dbReference type="InterPro" id="IPR038727">
    <property type="entry name" value="NadR/Ttd14_AAA_dom"/>
</dbReference>
<dbReference type="GO" id="GO:0003824">
    <property type="term" value="F:catalytic activity"/>
    <property type="evidence" value="ECO:0007669"/>
    <property type="project" value="InterPro"/>
</dbReference>
<dbReference type="KEGG" id="run:DR864_18880"/>
<evidence type="ECO:0000259" key="2">
    <source>
        <dbReference type="Pfam" id="PF13521"/>
    </source>
</evidence>
<reference evidence="3 4" key="1">
    <citation type="submission" date="2018-07" db="EMBL/GenBank/DDBJ databases">
        <title>Genome sequencing of Runella.</title>
        <authorList>
            <person name="Baek M.-G."/>
            <person name="Yi H."/>
        </authorList>
    </citation>
    <scope>NUCLEOTIDE SEQUENCE [LARGE SCALE GENOMIC DNA]</scope>
    <source>
        <strain evidence="3 4">HYN0085</strain>
    </source>
</reference>
<sequence length="323" mass="37647">MKKGLVFGKFMPLHKGHLALIEFALSYCDKVMVSMSFTPDDPIPAEIRFGWLHQIFDQNPRIELFQALDDFPDEGLPLTEATKMWADFIHQTFPDVEGVFCSEAYGVPLSRHLNCQVVLFDLDRVQVHISATAIRSNPYQHWDFIPQLVRPYFTKKVCLYGPESVGKTTLTQQLAEYFQTTFAHEVAREMLTSNEFEIEKIIEIGELQTALVKQKIQEANQVLFCDTDLITTQIYCQQYFGYVPEELQKLEAETTYDLYLLLNIDTPWVADVLRDFGERRAEMFDLFKNELEKRALPYVLIEGNWDQRFIAARKEVERMMRGN</sequence>
<dbReference type="NCBIfam" id="TIGR00125">
    <property type="entry name" value="cyt_tran_rel"/>
    <property type="match status" value="1"/>
</dbReference>
<dbReference type="InterPro" id="IPR052735">
    <property type="entry name" value="NAD_biosynth-regulator"/>
</dbReference>
<dbReference type="InterPro" id="IPR027417">
    <property type="entry name" value="P-loop_NTPase"/>
</dbReference>
<evidence type="ECO:0000259" key="1">
    <source>
        <dbReference type="Pfam" id="PF01467"/>
    </source>
</evidence>
<dbReference type="OrthoDB" id="9151999at2"/>
<feature type="domain" description="Cytidyltransferase-like" evidence="1">
    <location>
        <begin position="6"/>
        <end position="70"/>
    </location>
</feature>
<evidence type="ECO:0000313" key="4">
    <source>
        <dbReference type="Proteomes" id="UP000251993"/>
    </source>
</evidence>
<feature type="domain" description="NadR/Ttd14 AAA" evidence="2">
    <location>
        <begin position="156"/>
        <end position="308"/>
    </location>
</feature>
<name>A0A344TLY2_9BACT</name>
<accession>A0A344TLY2</accession>
<dbReference type="InterPro" id="IPR014729">
    <property type="entry name" value="Rossmann-like_a/b/a_fold"/>
</dbReference>
<organism evidence="3 4">
    <name type="scientific">Runella rosea</name>
    <dbReference type="NCBI Taxonomy" id="2259595"/>
    <lineage>
        <taxon>Bacteria</taxon>
        <taxon>Pseudomonadati</taxon>
        <taxon>Bacteroidota</taxon>
        <taxon>Cytophagia</taxon>
        <taxon>Cytophagales</taxon>
        <taxon>Spirosomataceae</taxon>
        <taxon>Runella</taxon>
    </lineage>
</organism>
<gene>
    <name evidence="3" type="ORF">DR864_18880</name>
</gene>
<dbReference type="AlphaFoldDB" id="A0A344TLY2"/>
<protein>
    <submittedName>
        <fullName evidence="3">ATPase</fullName>
    </submittedName>
</protein>
<dbReference type="SUPFAM" id="SSF52540">
    <property type="entry name" value="P-loop containing nucleoside triphosphate hydrolases"/>
    <property type="match status" value="1"/>
</dbReference>
<dbReference type="Pfam" id="PF01467">
    <property type="entry name" value="CTP_transf_like"/>
    <property type="match status" value="1"/>
</dbReference>
<proteinExistence type="predicted"/>